<dbReference type="EMBL" id="JANEYG010000403">
    <property type="protein sequence ID" value="KAJ8909819.1"/>
    <property type="molecule type" value="Genomic_DNA"/>
</dbReference>
<dbReference type="InterPro" id="IPR043502">
    <property type="entry name" value="DNA/RNA_pol_sf"/>
</dbReference>
<dbReference type="PANTHER" id="PTHR31511">
    <property type="entry name" value="PROTEIN CBG23764"/>
    <property type="match status" value="1"/>
</dbReference>
<reference evidence="1 2" key="1">
    <citation type="journal article" date="2023" name="Insect Mol. Biol.">
        <title>Genome sequencing provides insights into the evolution of gene families encoding plant cell wall-degrading enzymes in longhorned beetles.</title>
        <authorList>
            <person name="Shin N.R."/>
            <person name="Okamura Y."/>
            <person name="Kirsch R."/>
            <person name="Pauchet Y."/>
        </authorList>
    </citation>
    <scope>NUCLEOTIDE SEQUENCE [LARGE SCALE GENOMIC DNA]</scope>
    <source>
        <strain evidence="1">EAD_L_NR</strain>
    </source>
</reference>
<evidence type="ECO:0008006" key="3">
    <source>
        <dbReference type="Google" id="ProtNLM"/>
    </source>
</evidence>
<protein>
    <recommendedName>
        <fullName evidence="3">DNA-directed DNA polymerase</fullName>
    </recommendedName>
</protein>
<keyword evidence="2" id="KW-1185">Reference proteome</keyword>
<gene>
    <name evidence="1" type="ORF">NQ315_003697</name>
</gene>
<name>A0AAV8V6J6_9CUCU</name>
<evidence type="ECO:0000313" key="2">
    <source>
        <dbReference type="Proteomes" id="UP001159042"/>
    </source>
</evidence>
<dbReference type="PANTHER" id="PTHR31511:SF12">
    <property type="entry name" value="RHO TERMINATION FACTOR N-TERMINAL DOMAIN-CONTAINING PROTEIN"/>
    <property type="match status" value="1"/>
</dbReference>
<dbReference type="GO" id="GO:0071897">
    <property type="term" value="P:DNA biosynthetic process"/>
    <property type="evidence" value="ECO:0007669"/>
    <property type="project" value="UniProtKB-ARBA"/>
</dbReference>
<dbReference type="AlphaFoldDB" id="A0AAV8V6J6"/>
<sequence length="943" mass="110328">MSSNSILCGIGDRFIAKLDEVFKLVATDDAYFLFKTRINKILRNSFQTMKVNAVFCGEFIKQSKVSESHDFKYFNTKNAIIDLGTELKTWFQDNIIDKILNKLDQFSEKDSNWALYKILSLEININKFEMGNGAATYIRLPDEISRKHACINIKNDDDLCFGWSIVSALYPADRHSDRTSSYPHPATVLNLKDLVFPMTIPQISKAEKNNDLSINVYQLKLKYKKFFVEPVRLTKQKLSRHYFNSEQKLNDHVVDCSKLNNCKITFPEERALFFKNHKYKIPTPFVIYADFEAMLEPLSEESSTKSTKYQKHTAFSVGYYFKCSYDDNLSFYKSHRGADCVQWFSNELETISKFIDTKLTTVVPMNMSQVQEMEFRLATICHICEKPFKDTEDHKKTRDHNHLTVPIVLHNLSNYDGHFIISEVAKTGSIYLLPINKERFLAESLDKLSSYLTNNELLNLRKEFHDLDDGKFKLLTRKGVTQLPDQEEFYNKLMDNNISDEDYRHAQNIWNKFEIKNLGEYSDLYLKTDVLLLADVFENFRQKCLNTYKLDPAHYYTLPGYTWDCMLKYTKVELDYIKDIDMLMFIERGIRGGVSQCPNRYAKANNKYIPNFDSTQPVKYLTYFDVNNLYGWAMSQYLPYADFRWVDTNIDVLNISDESDQGYILEVDLEYPIHLHDAHKDFPLCPEHRIPPNSKLSKLMTTLYNKERYVIHYRNLKQALELGLKITKTHRILQFKQSPWLKGYIDLNTKLRTQSKNDFEKNLFKLMNNAVFGKTMENIRKHRVVKLKNQWEGRYGASNYIASPNFHSRAIFNNNLVAIELNKSEICFNKALFVDTDSLIYEVQCEDVYTQIIKNYLEKFDTSDYAPDNPYNLPLVNKKNAFQGFTIILIAQEATTSVPFSRNFIGIITHFSTTATLTTTCKRQLNRFSFTQPIFDDQSPHHL</sequence>
<accession>A0AAV8V6J6</accession>
<organism evidence="1 2">
    <name type="scientific">Exocentrus adspersus</name>
    <dbReference type="NCBI Taxonomy" id="1586481"/>
    <lineage>
        <taxon>Eukaryota</taxon>
        <taxon>Metazoa</taxon>
        <taxon>Ecdysozoa</taxon>
        <taxon>Arthropoda</taxon>
        <taxon>Hexapoda</taxon>
        <taxon>Insecta</taxon>
        <taxon>Pterygota</taxon>
        <taxon>Neoptera</taxon>
        <taxon>Endopterygota</taxon>
        <taxon>Coleoptera</taxon>
        <taxon>Polyphaga</taxon>
        <taxon>Cucujiformia</taxon>
        <taxon>Chrysomeloidea</taxon>
        <taxon>Cerambycidae</taxon>
        <taxon>Lamiinae</taxon>
        <taxon>Acanthocinini</taxon>
        <taxon>Exocentrus</taxon>
    </lineage>
</organism>
<dbReference type="SUPFAM" id="SSF56672">
    <property type="entry name" value="DNA/RNA polymerases"/>
    <property type="match status" value="1"/>
</dbReference>
<proteinExistence type="predicted"/>
<dbReference type="Proteomes" id="UP001159042">
    <property type="component" value="Unassembled WGS sequence"/>
</dbReference>
<evidence type="ECO:0000313" key="1">
    <source>
        <dbReference type="EMBL" id="KAJ8909819.1"/>
    </source>
</evidence>
<comment type="caution">
    <text evidence="1">The sequence shown here is derived from an EMBL/GenBank/DDBJ whole genome shotgun (WGS) entry which is preliminary data.</text>
</comment>